<accession>A0AAV0N3B8</accession>
<comment type="caution">
    <text evidence="1">The sequence shown here is derived from an EMBL/GenBank/DDBJ whole genome shotgun (WGS) entry which is preliminary data.</text>
</comment>
<keyword evidence="2" id="KW-1185">Reference proteome</keyword>
<gene>
    <name evidence="1" type="ORF">LITE_LOCUS31395</name>
</gene>
<dbReference type="Proteomes" id="UP001154282">
    <property type="component" value="Unassembled WGS sequence"/>
</dbReference>
<dbReference type="PANTHER" id="PTHR46248:SF6">
    <property type="entry name" value="OS03G0859900 PROTEIN"/>
    <property type="match status" value="1"/>
</dbReference>
<proteinExistence type="predicted"/>
<sequence>MVVSGTKRISIPELLVRNLADFAMDTDTLVEWVCHQLPTSGSLRKSIVDCFRGQNSGKLPAVAVDKIPYDSQFQYLLAV</sequence>
<evidence type="ECO:0000313" key="2">
    <source>
        <dbReference type="Proteomes" id="UP001154282"/>
    </source>
</evidence>
<dbReference type="AlphaFoldDB" id="A0AAV0N3B8"/>
<reference evidence="1" key="1">
    <citation type="submission" date="2022-08" db="EMBL/GenBank/DDBJ databases">
        <authorList>
            <person name="Gutierrez-Valencia J."/>
        </authorList>
    </citation>
    <scope>NUCLEOTIDE SEQUENCE</scope>
</reference>
<organism evidence="1 2">
    <name type="scientific">Linum tenue</name>
    <dbReference type="NCBI Taxonomy" id="586396"/>
    <lineage>
        <taxon>Eukaryota</taxon>
        <taxon>Viridiplantae</taxon>
        <taxon>Streptophyta</taxon>
        <taxon>Embryophyta</taxon>
        <taxon>Tracheophyta</taxon>
        <taxon>Spermatophyta</taxon>
        <taxon>Magnoliopsida</taxon>
        <taxon>eudicotyledons</taxon>
        <taxon>Gunneridae</taxon>
        <taxon>Pentapetalae</taxon>
        <taxon>rosids</taxon>
        <taxon>fabids</taxon>
        <taxon>Malpighiales</taxon>
        <taxon>Linaceae</taxon>
        <taxon>Linum</taxon>
    </lineage>
</organism>
<name>A0AAV0N3B8_9ROSI</name>
<dbReference type="PANTHER" id="PTHR46248">
    <property type="entry name" value="EXPRESSED PROTEIN"/>
    <property type="match status" value="1"/>
</dbReference>
<protein>
    <submittedName>
        <fullName evidence="1">Uncharacterized protein</fullName>
    </submittedName>
</protein>
<dbReference type="EMBL" id="CAMGYJ010000007">
    <property type="protein sequence ID" value="CAI0452901.1"/>
    <property type="molecule type" value="Genomic_DNA"/>
</dbReference>
<evidence type="ECO:0000313" key="1">
    <source>
        <dbReference type="EMBL" id="CAI0452901.1"/>
    </source>
</evidence>